<dbReference type="InterPro" id="IPR036565">
    <property type="entry name" value="Mur-like_cat_sf"/>
</dbReference>
<dbReference type="FunFam" id="3.40.1190.10:FF:000011">
    <property type="entry name" value="Folylpolyglutamate synthase/dihydrofolate synthase"/>
    <property type="match status" value="1"/>
</dbReference>
<dbReference type="GO" id="GO:0004326">
    <property type="term" value="F:tetrahydrofolylpolyglutamate synthase activity"/>
    <property type="evidence" value="ECO:0007669"/>
    <property type="project" value="UniProtKB-EC"/>
</dbReference>
<dbReference type="EC" id="6.3.2.17" evidence="3"/>
<name>A0A220U4Z8_9BACI</name>
<dbReference type="InterPro" id="IPR000595">
    <property type="entry name" value="cNMP-bd_dom"/>
</dbReference>
<sequence length="425" mass="48003">MFNHYHEVETFFNQRKSFGIKPGLDRIKSLLKMLLNPEQKIQAIHVAGTNGKGSTIQYINNALRRNDYRVGRFISPSANGLTDHIFVNDDPISQKKFTKLMNEMYPYISQLDEQNNHPTEFEIITALAFLYFAESVDIALIEAGMGGREDTTNCFLPLLSIITNVSHDHMAFLGNTVEKIALHKAGIIKMQTPVIIGPMAAPAMQVMEREAASLQAKLYRYGMEFNSADEGQSHFIWKDRWKHNELNVSIQMIGKHQQVNASLAVMAVMLLSEQDYKIDLGKALNGIFHTTVPGRYELVNENPRIVLDGAHNEAGILSFIQAVNSIPSNHNKHVIFAAFKDKDIYNMIHLLSNQFGSIALTTFDHPRAATIDDLANFANTDNVTLENDWMKMLERVVNTPKPDTDYFVTGSLNFIAKVRKFLAEQ</sequence>
<proteinExistence type="inferred from homology"/>
<dbReference type="Gene3D" id="3.40.1190.10">
    <property type="entry name" value="Mur-like, catalytic domain"/>
    <property type="match status" value="1"/>
</dbReference>
<evidence type="ECO:0000256" key="5">
    <source>
        <dbReference type="ARBA" id="ARBA00022723"/>
    </source>
</evidence>
<dbReference type="OrthoDB" id="9809356at2"/>
<evidence type="ECO:0000256" key="3">
    <source>
        <dbReference type="ARBA" id="ARBA00013025"/>
    </source>
</evidence>
<dbReference type="Pfam" id="PF08245">
    <property type="entry name" value="Mur_ligase_M"/>
    <property type="match status" value="1"/>
</dbReference>
<dbReference type="Proteomes" id="UP000198312">
    <property type="component" value="Chromosome"/>
</dbReference>
<gene>
    <name evidence="13" type="ORF">CFK37_13360</name>
</gene>
<dbReference type="SUPFAM" id="SSF53623">
    <property type="entry name" value="MurD-like peptide ligases, catalytic domain"/>
    <property type="match status" value="1"/>
</dbReference>
<evidence type="ECO:0000256" key="6">
    <source>
        <dbReference type="ARBA" id="ARBA00022741"/>
    </source>
</evidence>
<reference evidence="13 14" key="1">
    <citation type="submission" date="2017-07" db="EMBL/GenBank/DDBJ databases">
        <title>Virgibacillus sp. LM2416.</title>
        <authorList>
            <person name="Tak E.J."/>
            <person name="Bae J.-W."/>
        </authorList>
    </citation>
    <scope>NUCLEOTIDE SEQUENCE [LARGE SCALE GENOMIC DNA]</scope>
    <source>
        <strain evidence="13 14">LM2416</strain>
    </source>
</reference>
<dbReference type="AlphaFoldDB" id="A0A220U4Z8"/>
<keyword evidence="14" id="KW-1185">Reference proteome</keyword>
<dbReference type="PANTHER" id="PTHR11136">
    <property type="entry name" value="FOLYLPOLYGLUTAMATE SYNTHASE-RELATED"/>
    <property type="match status" value="1"/>
</dbReference>
<evidence type="ECO:0000313" key="14">
    <source>
        <dbReference type="Proteomes" id="UP000198312"/>
    </source>
</evidence>
<dbReference type="SUPFAM" id="SSF53244">
    <property type="entry name" value="MurD-like peptide ligases, peptide-binding domain"/>
    <property type="match status" value="1"/>
</dbReference>
<evidence type="ECO:0000256" key="10">
    <source>
        <dbReference type="ARBA" id="ARBA00047493"/>
    </source>
</evidence>
<dbReference type="Pfam" id="PF02875">
    <property type="entry name" value="Mur_ligase_C"/>
    <property type="match status" value="1"/>
</dbReference>
<dbReference type="Gene3D" id="3.90.190.20">
    <property type="entry name" value="Mur ligase, C-terminal domain"/>
    <property type="match status" value="1"/>
</dbReference>
<evidence type="ECO:0000256" key="9">
    <source>
        <dbReference type="ARBA" id="ARBA00030592"/>
    </source>
</evidence>
<dbReference type="PANTHER" id="PTHR11136:SF0">
    <property type="entry name" value="DIHYDROFOLATE SYNTHETASE-RELATED"/>
    <property type="match status" value="1"/>
</dbReference>
<evidence type="ECO:0000256" key="1">
    <source>
        <dbReference type="ARBA" id="ARBA00001946"/>
    </source>
</evidence>
<evidence type="ECO:0000256" key="2">
    <source>
        <dbReference type="ARBA" id="ARBA00008276"/>
    </source>
</evidence>
<dbReference type="InterPro" id="IPR004101">
    <property type="entry name" value="Mur_ligase_C"/>
</dbReference>
<keyword evidence="7 11" id="KW-0067">ATP-binding</keyword>
<comment type="cofactor">
    <cofactor evidence="1">
        <name>Mg(2+)</name>
        <dbReference type="ChEBI" id="CHEBI:18420"/>
    </cofactor>
</comment>
<keyword evidence="4 11" id="KW-0436">Ligase</keyword>
<protein>
    <recommendedName>
        <fullName evidence="3">tetrahydrofolate synthase</fullName>
        <ecNumber evidence="3">6.3.2.17</ecNumber>
    </recommendedName>
    <alternativeName>
        <fullName evidence="9">Tetrahydrofolylpolyglutamate synthase</fullName>
    </alternativeName>
</protein>
<comment type="similarity">
    <text evidence="2 11">Belongs to the folylpolyglutamate synthase family.</text>
</comment>
<organism evidence="13 14">
    <name type="scientific">Virgibacillus phasianinus</name>
    <dbReference type="NCBI Taxonomy" id="2017483"/>
    <lineage>
        <taxon>Bacteria</taxon>
        <taxon>Bacillati</taxon>
        <taxon>Bacillota</taxon>
        <taxon>Bacilli</taxon>
        <taxon>Bacillales</taxon>
        <taxon>Bacillaceae</taxon>
        <taxon>Virgibacillus</taxon>
    </lineage>
</organism>
<dbReference type="PROSITE" id="PS50042">
    <property type="entry name" value="CNMP_BINDING_3"/>
    <property type="match status" value="1"/>
</dbReference>
<evidence type="ECO:0000256" key="4">
    <source>
        <dbReference type="ARBA" id="ARBA00022598"/>
    </source>
</evidence>
<feature type="domain" description="Cyclic nucleotide-binding" evidence="12">
    <location>
        <begin position="355"/>
        <end position="371"/>
    </location>
</feature>
<dbReference type="GO" id="GO:0008841">
    <property type="term" value="F:dihydrofolate synthase activity"/>
    <property type="evidence" value="ECO:0007669"/>
    <property type="project" value="TreeGrafter"/>
</dbReference>
<evidence type="ECO:0000256" key="11">
    <source>
        <dbReference type="PIRNR" id="PIRNR001563"/>
    </source>
</evidence>
<keyword evidence="6 11" id="KW-0547">Nucleotide-binding</keyword>
<evidence type="ECO:0000259" key="12">
    <source>
        <dbReference type="PROSITE" id="PS50042"/>
    </source>
</evidence>
<dbReference type="GO" id="GO:0046872">
    <property type="term" value="F:metal ion binding"/>
    <property type="evidence" value="ECO:0007669"/>
    <property type="project" value="UniProtKB-KW"/>
</dbReference>
<dbReference type="KEGG" id="vil:CFK37_13360"/>
<dbReference type="InterPro" id="IPR036615">
    <property type="entry name" value="Mur_ligase_C_dom_sf"/>
</dbReference>
<dbReference type="EMBL" id="CP022315">
    <property type="protein sequence ID" value="ASK63062.1"/>
    <property type="molecule type" value="Genomic_DNA"/>
</dbReference>
<keyword evidence="5" id="KW-0479">Metal-binding</keyword>
<dbReference type="InterPro" id="IPR001645">
    <property type="entry name" value="Folylpolyglutamate_synth"/>
</dbReference>
<keyword evidence="8" id="KW-0460">Magnesium</keyword>
<evidence type="ECO:0000313" key="13">
    <source>
        <dbReference type="EMBL" id="ASK63062.1"/>
    </source>
</evidence>
<dbReference type="InterPro" id="IPR013221">
    <property type="entry name" value="Mur_ligase_cen"/>
</dbReference>
<evidence type="ECO:0000256" key="8">
    <source>
        <dbReference type="ARBA" id="ARBA00022842"/>
    </source>
</evidence>
<dbReference type="GO" id="GO:0005737">
    <property type="term" value="C:cytoplasm"/>
    <property type="evidence" value="ECO:0007669"/>
    <property type="project" value="TreeGrafter"/>
</dbReference>
<dbReference type="PIRSF" id="PIRSF001563">
    <property type="entry name" value="Folylpolyglu_synth"/>
    <property type="match status" value="1"/>
</dbReference>
<dbReference type="RefSeq" id="WP_089062321.1">
    <property type="nucleotide sequence ID" value="NZ_CP022315.1"/>
</dbReference>
<dbReference type="NCBIfam" id="TIGR01499">
    <property type="entry name" value="folC"/>
    <property type="match status" value="1"/>
</dbReference>
<dbReference type="GO" id="GO:0005524">
    <property type="term" value="F:ATP binding"/>
    <property type="evidence" value="ECO:0007669"/>
    <property type="project" value="UniProtKB-KW"/>
</dbReference>
<evidence type="ECO:0000256" key="7">
    <source>
        <dbReference type="ARBA" id="ARBA00022840"/>
    </source>
</evidence>
<comment type="catalytic activity">
    <reaction evidence="10">
        <text>(6S)-5,6,7,8-tetrahydrofolyl-(gamma-L-Glu)(n) + L-glutamate + ATP = (6S)-5,6,7,8-tetrahydrofolyl-(gamma-L-Glu)(n+1) + ADP + phosphate + H(+)</text>
        <dbReference type="Rhea" id="RHEA:10580"/>
        <dbReference type="Rhea" id="RHEA-COMP:14738"/>
        <dbReference type="Rhea" id="RHEA-COMP:14740"/>
        <dbReference type="ChEBI" id="CHEBI:15378"/>
        <dbReference type="ChEBI" id="CHEBI:29985"/>
        <dbReference type="ChEBI" id="CHEBI:30616"/>
        <dbReference type="ChEBI" id="CHEBI:43474"/>
        <dbReference type="ChEBI" id="CHEBI:141005"/>
        <dbReference type="ChEBI" id="CHEBI:456216"/>
        <dbReference type="EC" id="6.3.2.17"/>
    </reaction>
</comment>
<accession>A0A220U4Z8</accession>